<evidence type="ECO:0000256" key="1">
    <source>
        <dbReference type="PROSITE-ProRule" id="PRU00169"/>
    </source>
</evidence>
<organism evidence="3 4">
    <name type="scientific">Pseudobacter ginsenosidimutans</name>
    <dbReference type="NCBI Taxonomy" id="661488"/>
    <lineage>
        <taxon>Bacteria</taxon>
        <taxon>Pseudomonadati</taxon>
        <taxon>Bacteroidota</taxon>
        <taxon>Chitinophagia</taxon>
        <taxon>Chitinophagales</taxon>
        <taxon>Chitinophagaceae</taxon>
        <taxon>Pseudobacter</taxon>
    </lineage>
</organism>
<keyword evidence="4" id="KW-1185">Reference proteome</keyword>
<protein>
    <submittedName>
        <fullName evidence="3">Response regulator receiver domain-containing protein</fullName>
    </submittedName>
</protein>
<dbReference type="PANTHER" id="PTHR45566">
    <property type="entry name" value="HTH-TYPE TRANSCRIPTIONAL REGULATOR YHJB-RELATED"/>
    <property type="match status" value="1"/>
</dbReference>
<sequence>MIKIMIADDHDLYREVLRDFLNRNGFSVINTIRMEDGFESALSHSGIPDIAIIAFKSSRNSSMTVLRWLRNNFPAVKILVTTLFGERVPSDELKELGVEGIIVKSHADTREIITALHAIQDGSTYY</sequence>
<dbReference type="InterPro" id="IPR001789">
    <property type="entry name" value="Sig_transdc_resp-reg_receiver"/>
</dbReference>
<dbReference type="Pfam" id="PF00072">
    <property type="entry name" value="Response_reg"/>
    <property type="match status" value="1"/>
</dbReference>
<accession>A0A4Q7N5N4</accession>
<dbReference type="InterPro" id="IPR051015">
    <property type="entry name" value="EvgA-like"/>
</dbReference>
<evidence type="ECO:0000259" key="2">
    <source>
        <dbReference type="PROSITE" id="PS50110"/>
    </source>
</evidence>
<name>A0A4Q7N5N4_9BACT</name>
<dbReference type="SMART" id="SM00448">
    <property type="entry name" value="REC"/>
    <property type="match status" value="1"/>
</dbReference>
<evidence type="ECO:0000313" key="4">
    <source>
        <dbReference type="Proteomes" id="UP000293874"/>
    </source>
</evidence>
<feature type="domain" description="Response regulatory" evidence="2">
    <location>
        <begin position="3"/>
        <end position="119"/>
    </location>
</feature>
<proteinExistence type="predicted"/>
<comment type="caution">
    <text evidence="1">Lacks conserved residue(s) required for the propagation of feature annotation.</text>
</comment>
<dbReference type="SUPFAM" id="SSF52172">
    <property type="entry name" value="CheY-like"/>
    <property type="match status" value="1"/>
</dbReference>
<dbReference type="InterPro" id="IPR011006">
    <property type="entry name" value="CheY-like_superfamily"/>
</dbReference>
<gene>
    <name evidence="3" type="ORF">EV199_2257</name>
</gene>
<dbReference type="PANTHER" id="PTHR45566:SF1">
    <property type="entry name" value="HTH-TYPE TRANSCRIPTIONAL REGULATOR YHJB-RELATED"/>
    <property type="match status" value="1"/>
</dbReference>
<dbReference type="Gene3D" id="3.40.50.2300">
    <property type="match status" value="1"/>
</dbReference>
<dbReference type="PROSITE" id="PS50110">
    <property type="entry name" value="RESPONSE_REGULATORY"/>
    <property type="match status" value="1"/>
</dbReference>
<dbReference type="GO" id="GO:0000160">
    <property type="term" value="P:phosphorelay signal transduction system"/>
    <property type="evidence" value="ECO:0007669"/>
    <property type="project" value="InterPro"/>
</dbReference>
<comment type="caution">
    <text evidence="3">The sequence shown here is derived from an EMBL/GenBank/DDBJ whole genome shotgun (WGS) entry which is preliminary data.</text>
</comment>
<dbReference type="AlphaFoldDB" id="A0A4Q7N5N4"/>
<dbReference type="EMBL" id="SGXA01000001">
    <property type="protein sequence ID" value="RZS76374.1"/>
    <property type="molecule type" value="Genomic_DNA"/>
</dbReference>
<dbReference type="Proteomes" id="UP000293874">
    <property type="component" value="Unassembled WGS sequence"/>
</dbReference>
<evidence type="ECO:0000313" key="3">
    <source>
        <dbReference type="EMBL" id="RZS76374.1"/>
    </source>
</evidence>
<reference evidence="3 4" key="1">
    <citation type="submission" date="2019-02" db="EMBL/GenBank/DDBJ databases">
        <title>Genomic Encyclopedia of Type Strains, Phase IV (KMG-IV): sequencing the most valuable type-strain genomes for metagenomic binning, comparative biology and taxonomic classification.</title>
        <authorList>
            <person name="Goeker M."/>
        </authorList>
    </citation>
    <scope>NUCLEOTIDE SEQUENCE [LARGE SCALE GENOMIC DNA]</scope>
    <source>
        <strain evidence="3 4">DSM 18116</strain>
    </source>
</reference>